<reference evidence="2" key="1">
    <citation type="journal article" date="2023" name="Science">
        <title>Elucidation of the pathway for biosynthesis of saponin adjuvants from the soapbark tree.</title>
        <authorList>
            <person name="Reed J."/>
            <person name="Orme A."/>
            <person name="El-Demerdash A."/>
            <person name="Owen C."/>
            <person name="Martin L.B.B."/>
            <person name="Misra R.C."/>
            <person name="Kikuchi S."/>
            <person name="Rejzek M."/>
            <person name="Martin A.C."/>
            <person name="Harkess A."/>
            <person name="Leebens-Mack J."/>
            <person name="Louveau T."/>
            <person name="Stephenson M.J."/>
            <person name="Osbourn A."/>
        </authorList>
    </citation>
    <scope>NUCLEOTIDE SEQUENCE</scope>
    <source>
        <strain evidence="2">S10</strain>
    </source>
</reference>
<evidence type="ECO:0000313" key="2">
    <source>
        <dbReference type="EMBL" id="KAJ7942350.1"/>
    </source>
</evidence>
<dbReference type="AlphaFoldDB" id="A0AAD7KM28"/>
<feature type="compositionally biased region" description="Basic residues" evidence="1">
    <location>
        <begin position="53"/>
        <end position="63"/>
    </location>
</feature>
<feature type="compositionally biased region" description="Basic residues" evidence="1">
    <location>
        <begin position="605"/>
        <end position="633"/>
    </location>
</feature>
<feature type="region of interest" description="Disordered" evidence="1">
    <location>
        <begin position="1"/>
        <end position="86"/>
    </location>
</feature>
<keyword evidence="2" id="KW-0812">Transmembrane</keyword>
<gene>
    <name evidence="2" type="ORF">O6P43_034594</name>
</gene>
<proteinExistence type="predicted"/>
<accession>A0AAD7KM28</accession>
<name>A0AAD7KM28_QUISA</name>
<evidence type="ECO:0000256" key="1">
    <source>
        <dbReference type="SAM" id="MobiDB-lite"/>
    </source>
</evidence>
<dbReference type="PANTHER" id="PTHR33205">
    <property type="entry name" value="TRANSMEMBRANE PROTEIN"/>
    <property type="match status" value="1"/>
</dbReference>
<organism evidence="2 3">
    <name type="scientific">Quillaja saponaria</name>
    <name type="common">Soap bark tree</name>
    <dbReference type="NCBI Taxonomy" id="32244"/>
    <lineage>
        <taxon>Eukaryota</taxon>
        <taxon>Viridiplantae</taxon>
        <taxon>Streptophyta</taxon>
        <taxon>Embryophyta</taxon>
        <taxon>Tracheophyta</taxon>
        <taxon>Spermatophyta</taxon>
        <taxon>Magnoliopsida</taxon>
        <taxon>eudicotyledons</taxon>
        <taxon>Gunneridae</taxon>
        <taxon>Pentapetalae</taxon>
        <taxon>rosids</taxon>
        <taxon>fabids</taxon>
        <taxon>Fabales</taxon>
        <taxon>Quillajaceae</taxon>
        <taxon>Quillaja</taxon>
    </lineage>
</organism>
<feature type="region of interest" description="Disordered" evidence="1">
    <location>
        <begin position="249"/>
        <end position="293"/>
    </location>
</feature>
<feature type="compositionally biased region" description="Low complexity" evidence="1">
    <location>
        <begin position="427"/>
        <end position="439"/>
    </location>
</feature>
<evidence type="ECO:0000313" key="3">
    <source>
        <dbReference type="Proteomes" id="UP001163823"/>
    </source>
</evidence>
<dbReference type="PANTHER" id="PTHR33205:SF1">
    <property type="entry name" value="TRANSMEMBRANE PROTEIN"/>
    <property type="match status" value="1"/>
</dbReference>
<sequence>MSDSLVRVSRRAEWGARRPTPGARRCRSTPRGARCQPRSRRRHILGRNSRPGLGRRRNPRRSAPRVDRRTGVKPFHIRPGRIAGPHPLPSRQFQALFDSLFKVLFIFPSRYLFAIGLSPVFSLGQNLLPDWGCIPKQPDSPTAPRGATGSGHDGALTLSGAPFQGTWARSVAEDASPDYNSDAEGARFSWWALPGSLAVTRGILRCAQRDRVVAVPGRQQALSTGLERYSTTACRGACHRGLLFGPAASRGSREASVRPWTPSTTPQLGGGERRGSGQRCVTPRQTCPRPDGLGRNLRSKTRWFTGFCNSHQVSHFATFFIDARAEISVAESRFRYRFVHCIPRGTVSGTAGACVSIGFPWRALRRGSLCCREAPPPRRKGRPPEQREGRGDGFAGRSVCQDSTMILPQDQPGSIPPRGRAPHDPPRAGALGGATRARASSIRTGLVRRQGAGRPLVGKPCAASESEACRGGPHRAQRAASGQEREDSSSVRRLPWAGVGRRGTIEGLEFRRTGSQHRNRQLASEAVTALGAAMRSRTSVQFGARARSLRARTTETPLTRHHVHKEQPRQPDHDSPTSAGRAMEATGGAVPAPLGMTGKPGNAGVRHRPRVHRRLRPRGARRASPRKARHVSRGRVDPFETST</sequence>
<feature type="compositionally biased region" description="Basic and acidic residues" evidence="1">
    <location>
        <begin position="634"/>
        <end position="643"/>
    </location>
</feature>
<dbReference type="KEGG" id="qsa:O6P43_034594"/>
<feature type="compositionally biased region" description="Basic and acidic residues" evidence="1">
    <location>
        <begin position="382"/>
        <end position="391"/>
    </location>
</feature>
<keyword evidence="2" id="KW-0472">Membrane</keyword>
<keyword evidence="3" id="KW-1185">Reference proteome</keyword>
<feature type="compositionally biased region" description="Basic and acidic residues" evidence="1">
    <location>
        <begin position="565"/>
        <end position="575"/>
    </location>
</feature>
<feature type="region of interest" description="Disordered" evidence="1">
    <location>
        <begin position="372"/>
        <end position="491"/>
    </location>
</feature>
<protein>
    <submittedName>
        <fullName evidence="2">Transmembrane protein</fullName>
    </submittedName>
</protein>
<feature type="region of interest" description="Disordered" evidence="1">
    <location>
        <begin position="554"/>
        <end position="643"/>
    </location>
</feature>
<dbReference type="EMBL" id="JARAOO010000081">
    <property type="protein sequence ID" value="KAJ7942350.1"/>
    <property type="molecule type" value="Genomic_DNA"/>
</dbReference>
<comment type="caution">
    <text evidence="2">The sequence shown here is derived from an EMBL/GenBank/DDBJ whole genome shotgun (WGS) entry which is preliminary data.</text>
</comment>
<dbReference type="Proteomes" id="UP001163823">
    <property type="component" value="Unassembled WGS sequence"/>
</dbReference>